<gene>
    <name evidence="2" type="primary">Stxbp5_0</name>
    <name evidence="2" type="ORF">EYF80_061957</name>
</gene>
<name>A0A4Z2EG87_9TELE</name>
<dbReference type="EMBL" id="SRLO01007578">
    <property type="protein sequence ID" value="TNN27896.1"/>
    <property type="molecule type" value="Genomic_DNA"/>
</dbReference>
<accession>A0A4Z2EG87</accession>
<dbReference type="AlphaFoldDB" id="A0A4Z2EG87"/>
<keyword evidence="3" id="KW-1185">Reference proteome</keyword>
<dbReference type="GO" id="GO:0045159">
    <property type="term" value="F:myosin II binding"/>
    <property type="evidence" value="ECO:0007669"/>
    <property type="project" value="TreeGrafter"/>
</dbReference>
<evidence type="ECO:0000256" key="1">
    <source>
        <dbReference type="SAM" id="MobiDB-lite"/>
    </source>
</evidence>
<dbReference type="GO" id="GO:0031201">
    <property type="term" value="C:SNARE complex"/>
    <property type="evidence" value="ECO:0007669"/>
    <property type="project" value="TreeGrafter"/>
</dbReference>
<sequence length="129" mass="14110">MTINNSVVQKPRGGGPGAKTGPKGHGDWEPSCQQPGAGCESESLRSPPSFLQERCPPWSLLQTPPYFGCAGVECYCQHESGAAVIQLQFLINESKWLYIGTERGNIHIVNVESFTLSGYVIMWNKAIEL</sequence>
<dbReference type="GO" id="GO:0006887">
    <property type="term" value="P:exocytosis"/>
    <property type="evidence" value="ECO:0007669"/>
    <property type="project" value="TreeGrafter"/>
</dbReference>
<dbReference type="GO" id="GO:0006893">
    <property type="term" value="P:Golgi to plasma membrane transport"/>
    <property type="evidence" value="ECO:0007669"/>
    <property type="project" value="TreeGrafter"/>
</dbReference>
<dbReference type="PANTHER" id="PTHR10241">
    <property type="entry name" value="LETHAL 2 GIANT LARVAE PROTEIN"/>
    <property type="match status" value="1"/>
</dbReference>
<dbReference type="GO" id="GO:0005096">
    <property type="term" value="F:GTPase activator activity"/>
    <property type="evidence" value="ECO:0007669"/>
    <property type="project" value="TreeGrafter"/>
</dbReference>
<comment type="caution">
    <text evidence="2">The sequence shown here is derived from an EMBL/GenBank/DDBJ whole genome shotgun (WGS) entry which is preliminary data.</text>
</comment>
<reference evidence="2 3" key="1">
    <citation type="submission" date="2019-03" db="EMBL/GenBank/DDBJ databases">
        <title>First draft genome of Liparis tanakae, snailfish: a comprehensive survey of snailfish specific genes.</title>
        <authorList>
            <person name="Kim W."/>
            <person name="Song I."/>
            <person name="Jeong J.-H."/>
            <person name="Kim D."/>
            <person name="Kim S."/>
            <person name="Ryu S."/>
            <person name="Song J.Y."/>
            <person name="Lee S.K."/>
        </authorList>
    </citation>
    <scope>NUCLEOTIDE SEQUENCE [LARGE SCALE GENOMIC DNA]</scope>
    <source>
        <tissue evidence="2">Muscle</tissue>
    </source>
</reference>
<organism evidence="2 3">
    <name type="scientific">Liparis tanakae</name>
    <name type="common">Tanaka's snailfish</name>
    <dbReference type="NCBI Taxonomy" id="230148"/>
    <lineage>
        <taxon>Eukaryota</taxon>
        <taxon>Metazoa</taxon>
        <taxon>Chordata</taxon>
        <taxon>Craniata</taxon>
        <taxon>Vertebrata</taxon>
        <taxon>Euteleostomi</taxon>
        <taxon>Actinopterygii</taxon>
        <taxon>Neopterygii</taxon>
        <taxon>Teleostei</taxon>
        <taxon>Neoteleostei</taxon>
        <taxon>Acanthomorphata</taxon>
        <taxon>Eupercaria</taxon>
        <taxon>Perciformes</taxon>
        <taxon>Cottioidei</taxon>
        <taxon>Cottales</taxon>
        <taxon>Liparidae</taxon>
        <taxon>Liparis</taxon>
    </lineage>
</organism>
<dbReference type="GO" id="GO:0005886">
    <property type="term" value="C:plasma membrane"/>
    <property type="evidence" value="ECO:0007669"/>
    <property type="project" value="TreeGrafter"/>
</dbReference>
<dbReference type="PANTHER" id="PTHR10241:SF22">
    <property type="entry name" value="SYNTAXIN-BINDING PROTEIN 5"/>
    <property type="match status" value="1"/>
</dbReference>
<feature type="region of interest" description="Disordered" evidence="1">
    <location>
        <begin position="1"/>
        <end position="46"/>
    </location>
</feature>
<evidence type="ECO:0000313" key="3">
    <source>
        <dbReference type="Proteomes" id="UP000314294"/>
    </source>
</evidence>
<evidence type="ECO:0000313" key="2">
    <source>
        <dbReference type="EMBL" id="TNN27896.1"/>
    </source>
</evidence>
<proteinExistence type="predicted"/>
<protein>
    <submittedName>
        <fullName evidence="2">Syntaxin-binding protein 5</fullName>
    </submittedName>
</protein>
<dbReference type="OrthoDB" id="19944at2759"/>
<dbReference type="Proteomes" id="UP000314294">
    <property type="component" value="Unassembled WGS sequence"/>
</dbReference>
<dbReference type="GO" id="GO:0019905">
    <property type="term" value="F:syntaxin binding"/>
    <property type="evidence" value="ECO:0007669"/>
    <property type="project" value="TreeGrafter"/>
</dbReference>